<dbReference type="AlphaFoldDB" id="A0AA97PM96"/>
<sequence length="82" mass="8727">MSRLSDKGRRNSFARPASGGYIVRGMVGLISAADGRAAETCLFRGHVIGSGTLIHKSTVLEPISLDVYVTGVIRNQNQHAST</sequence>
<organism evidence="1">
    <name type="scientific">Pyricularia oryzae (strain Y34)</name>
    <name type="common">Rice blast fungus</name>
    <name type="synonym">Magnaporthe oryzae</name>
    <dbReference type="NCBI Taxonomy" id="1143189"/>
    <lineage>
        <taxon>Eukaryota</taxon>
        <taxon>Fungi</taxon>
        <taxon>Dikarya</taxon>
        <taxon>Ascomycota</taxon>
        <taxon>Pezizomycotina</taxon>
        <taxon>Sordariomycetes</taxon>
        <taxon>Sordariomycetidae</taxon>
        <taxon>Magnaporthales</taxon>
        <taxon>Pyriculariaceae</taxon>
        <taxon>Pyricularia</taxon>
    </lineage>
</organism>
<gene>
    <name evidence="1" type="ORF">OOU_Y34scaffold00464g28</name>
</gene>
<dbReference type="EMBL" id="JH793434">
    <property type="protein sequence ID" value="ELQ39946.1"/>
    <property type="molecule type" value="Genomic_DNA"/>
</dbReference>
<name>A0AA97PM96_PYRO3</name>
<reference evidence="1" key="1">
    <citation type="journal article" date="2012" name="PLoS Genet.">
        <title>Comparative analysis of the genomes of two field isolates of the rice blast fungus Magnaporthe oryzae.</title>
        <authorList>
            <person name="Xue M."/>
            <person name="Yang J."/>
            <person name="Li Z."/>
            <person name="Hu S."/>
            <person name="Yao N."/>
            <person name="Dean R.A."/>
            <person name="Zhao W."/>
            <person name="Shen M."/>
            <person name="Zhang H."/>
            <person name="Li C."/>
            <person name="Liu L."/>
            <person name="Cao L."/>
            <person name="Xu X."/>
            <person name="Xing Y."/>
            <person name="Hsiang T."/>
            <person name="Zhang Z."/>
            <person name="Xu J.R."/>
            <person name="Peng Y.L."/>
        </authorList>
    </citation>
    <scope>NUCLEOTIDE SEQUENCE</scope>
    <source>
        <strain evidence="1">Y34</strain>
    </source>
</reference>
<accession>A0AA97PM96</accession>
<dbReference type="Proteomes" id="UP000011086">
    <property type="component" value="Unassembled WGS sequence"/>
</dbReference>
<proteinExistence type="predicted"/>
<evidence type="ECO:0000313" key="1">
    <source>
        <dbReference type="EMBL" id="ELQ39946.1"/>
    </source>
</evidence>
<protein>
    <submittedName>
        <fullName evidence="1">Uncharacterized protein</fullName>
    </submittedName>
</protein>